<feature type="region of interest" description="Disordered" evidence="2">
    <location>
        <begin position="66"/>
        <end position="94"/>
    </location>
</feature>
<organism evidence="4 5">
    <name type="scientific">Pleurostoma richardsiae</name>
    <dbReference type="NCBI Taxonomy" id="41990"/>
    <lineage>
        <taxon>Eukaryota</taxon>
        <taxon>Fungi</taxon>
        <taxon>Dikarya</taxon>
        <taxon>Ascomycota</taxon>
        <taxon>Pezizomycotina</taxon>
        <taxon>Sordariomycetes</taxon>
        <taxon>Sordariomycetidae</taxon>
        <taxon>Calosphaeriales</taxon>
        <taxon>Pleurostomataceae</taxon>
        <taxon>Pleurostoma</taxon>
    </lineage>
</organism>
<reference evidence="4" key="1">
    <citation type="submission" date="2022-07" db="EMBL/GenBank/DDBJ databases">
        <title>Fungi with potential for degradation of polypropylene.</title>
        <authorList>
            <person name="Gostincar C."/>
        </authorList>
    </citation>
    <scope>NUCLEOTIDE SEQUENCE</scope>
    <source>
        <strain evidence="4">EXF-13308</strain>
    </source>
</reference>
<dbReference type="AlphaFoldDB" id="A0AA38R705"/>
<feature type="compositionally biased region" description="Low complexity" evidence="2">
    <location>
        <begin position="66"/>
        <end position="77"/>
    </location>
</feature>
<dbReference type="GO" id="GO:0008270">
    <property type="term" value="F:zinc ion binding"/>
    <property type="evidence" value="ECO:0007669"/>
    <property type="project" value="InterPro"/>
</dbReference>
<evidence type="ECO:0000256" key="1">
    <source>
        <dbReference type="ARBA" id="ARBA00023242"/>
    </source>
</evidence>
<evidence type="ECO:0000256" key="2">
    <source>
        <dbReference type="SAM" id="MobiDB-lite"/>
    </source>
</evidence>
<dbReference type="InterPro" id="IPR053178">
    <property type="entry name" value="Osmoadaptation_assoc"/>
</dbReference>
<dbReference type="PROSITE" id="PS50048">
    <property type="entry name" value="ZN2_CY6_FUNGAL_2"/>
    <property type="match status" value="1"/>
</dbReference>
<dbReference type="EMBL" id="JANBVO010000036">
    <property type="protein sequence ID" value="KAJ9137097.1"/>
    <property type="molecule type" value="Genomic_DNA"/>
</dbReference>
<evidence type="ECO:0000313" key="5">
    <source>
        <dbReference type="Proteomes" id="UP001174694"/>
    </source>
</evidence>
<keyword evidence="1" id="KW-0539">Nucleus</keyword>
<protein>
    <submittedName>
        <fullName evidence="4">Transcriptional regulatory protein moc3</fullName>
    </submittedName>
</protein>
<name>A0AA38R705_9PEZI</name>
<dbReference type="InterPro" id="IPR036864">
    <property type="entry name" value="Zn2-C6_fun-type_DNA-bd_sf"/>
</dbReference>
<proteinExistence type="predicted"/>
<dbReference type="SUPFAM" id="SSF57701">
    <property type="entry name" value="Zn2/Cys6 DNA-binding domain"/>
    <property type="match status" value="1"/>
</dbReference>
<dbReference type="PANTHER" id="PTHR38111:SF2">
    <property type="entry name" value="FINGER DOMAIN PROTEIN, PUTATIVE (AFU_ORTHOLOGUE AFUA_1G01560)-RELATED"/>
    <property type="match status" value="1"/>
</dbReference>
<gene>
    <name evidence="4" type="ORF">NKR23_g9400</name>
</gene>
<dbReference type="SMART" id="SM00066">
    <property type="entry name" value="GAL4"/>
    <property type="match status" value="1"/>
</dbReference>
<dbReference type="PROSITE" id="PS00463">
    <property type="entry name" value="ZN2_CY6_FUNGAL_1"/>
    <property type="match status" value="1"/>
</dbReference>
<dbReference type="InterPro" id="IPR001138">
    <property type="entry name" value="Zn2Cys6_DnaBD"/>
</dbReference>
<dbReference type="Pfam" id="PF00172">
    <property type="entry name" value="Zn_clus"/>
    <property type="match status" value="1"/>
</dbReference>
<dbReference type="GO" id="GO:0000981">
    <property type="term" value="F:DNA-binding transcription factor activity, RNA polymerase II-specific"/>
    <property type="evidence" value="ECO:0007669"/>
    <property type="project" value="InterPro"/>
</dbReference>
<keyword evidence="5" id="KW-1185">Reference proteome</keyword>
<dbReference type="PANTHER" id="PTHR38111">
    <property type="entry name" value="ZN(2)-C6 FUNGAL-TYPE DOMAIN-CONTAINING PROTEIN-RELATED"/>
    <property type="match status" value="1"/>
</dbReference>
<comment type="caution">
    <text evidence="4">The sequence shown here is derived from an EMBL/GenBank/DDBJ whole genome shotgun (WGS) entry which is preliminary data.</text>
</comment>
<dbReference type="Gene3D" id="4.10.240.10">
    <property type="entry name" value="Zn(2)-C6 fungal-type DNA-binding domain"/>
    <property type="match status" value="1"/>
</dbReference>
<dbReference type="CDD" id="cd00067">
    <property type="entry name" value="GAL4"/>
    <property type="match status" value="1"/>
</dbReference>
<dbReference type="Proteomes" id="UP001174694">
    <property type="component" value="Unassembled WGS sequence"/>
</dbReference>
<feature type="compositionally biased region" description="Pro residues" evidence="2">
    <location>
        <begin position="78"/>
        <end position="88"/>
    </location>
</feature>
<evidence type="ECO:0000313" key="4">
    <source>
        <dbReference type="EMBL" id="KAJ9137097.1"/>
    </source>
</evidence>
<feature type="domain" description="Zn(2)-C6 fungal-type" evidence="3">
    <location>
        <begin position="10"/>
        <end position="38"/>
    </location>
</feature>
<accession>A0AA38R705</accession>
<sequence>MVGVPGRSKGCNTCRRRRVKCDEGKPTCVRCLRAGFECLGYDRNTIWRHTSTAPFKAAGTGGLTFSASSSSSSSSPSTPAPRLNPPPLVRTAPEAAGPRHYFPELQPAYRPRFASPPRGSPPPELDLSAFRDDVCLAHMFANPVWRLYGGAWLPDAARGRLGGLALEAARAVARAGFGRMSGRREVEVAGQAAYGRCLGILAGELAERKGCAHVERAGVGERRMGKGMRKGKEDLVVPVLVMMMHASILADQGATASHMHGLARLLHACGPEAFQRQPLLDAFESARATLIIESLIARRRLFLEGAQWRSIPWALDANGKSHQSELLDIFVTVPGMLEDLSLLKDGVHTTTAFSQASPASASSNFSDTTTYASPVDTSLLSDALLPRITAELESLYRWRWRWQALHGHEVVVDTARSPRPTNGPAERLLGPIGSSRRSGVLRFVRPAAAAEIALYNAVLMWLLALLWRVKTLGAGEVIEICARRAAGTGGRSSRTAAEQAAVLPQQASFEPLRRPGAAVSVRDPAVEICAVFGWQARHHGHASSGEEEPTYMYLFPVGMAVSVLDCDAVGEEADREWARELMKVYPVTSGSTKEGGSSPGSRFGDTGEKLSLRHFANPPAAFLERRMVIVGAD</sequence>
<evidence type="ECO:0000259" key="3">
    <source>
        <dbReference type="PROSITE" id="PS50048"/>
    </source>
</evidence>